<dbReference type="EMBL" id="JAODNV010000022">
    <property type="protein sequence ID" value="MCT8991999.1"/>
    <property type="molecule type" value="Genomic_DNA"/>
</dbReference>
<gene>
    <name evidence="1" type="ORF">NYR54_17180</name>
</gene>
<evidence type="ECO:0008006" key="3">
    <source>
        <dbReference type="Google" id="ProtNLM"/>
    </source>
</evidence>
<proteinExistence type="predicted"/>
<evidence type="ECO:0000313" key="2">
    <source>
        <dbReference type="Proteomes" id="UP001149009"/>
    </source>
</evidence>
<evidence type="ECO:0000313" key="1">
    <source>
        <dbReference type="EMBL" id="MCT8991999.1"/>
    </source>
</evidence>
<comment type="caution">
    <text evidence="1">The sequence shown here is derived from an EMBL/GenBank/DDBJ whole genome shotgun (WGS) entry which is preliminary data.</text>
</comment>
<organism evidence="1 2">
    <name type="scientific">Chelativorans petroleitrophicus</name>
    <dbReference type="NCBI Taxonomy" id="2975484"/>
    <lineage>
        <taxon>Bacteria</taxon>
        <taxon>Pseudomonadati</taxon>
        <taxon>Pseudomonadota</taxon>
        <taxon>Alphaproteobacteria</taxon>
        <taxon>Hyphomicrobiales</taxon>
        <taxon>Phyllobacteriaceae</taxon>
        <taxon>Chelativorans</taxon>
    </lineage>
</organism>
<dbReference type="Proteomes" id="UP001149009">
    <property type="component" value="Unassembled WGS sequence"/>
</dbReference>
<accession>A0A9X3B0S2</accession>
<reference evidence="1" key="1">
    <citation type="submission" date="2022-08" db="EMBL/GenBank/DDBJ databases">
        <title>Chelativorans sichuanense sp. nov., a paraffin oil-degrading bacterium isolated from a mixture of oil-based drill cuttings and paddy soil.</title>
        <authorList>
            <person name="Yu J."/>
            <person name="Liu H."/>
            <person name="Chen Q."/>
        </authorList>
    </citation>
    <scope>NUCLEOTIDE SEQUENCE</scope>
    <source>
        <strain evidence="1">SCAU 2101</strain>
    </source>
</reference>
<dbReference type="RefSeq" id="WP_261516951.1">
    <property type="nucleotide sequence ID" value="NZ_JAODNV010000022.1"/>
</dbReference>
<name>A0A9X3B0S2_9HYPH</name>
<sequence>MRNRRFLNGVGQFFDVMGSAIAVSSAVRERRPVRDADLINLGIDPQRFREIKYR</sequence>
<protein>
    <recommendedName>
        <fullName evidence="3">DUF1127 domain-containing protein</fullName>
    </recommendedName>
</protein>
<keyword evidence="2" id="KW-1185">Reference proteome</keyword>
<dbReference type="AlphaFoldDB" id="A0A9X3B0S2"/>